<feature type="region of interest" description="Disordered" evidence="16">
    <location>
        <begin position="305"/>
        <end position="330"/>
    </location>
</feature>
<dbReference type="RefSeq" id="XP_007831901.1">
    <property type="nucleotide sequence ID" value="XM_007833710.1"/>
</dbReference>
<comment type="function">
    <text evidence="15">Acts in a DNA repair pathway for removal of UV-induced DNA damage that is distinct from classical nucleotide excision repair and in repair of ionizing radiation damage. Functions in homologous recombination repair of DNA double strand breaks and in recovery of stalled replication forks.</text>
</comment>
<keyword evidence="9 15" id="KW-0863">Zinc-finger</keyword>
<keyword evidence="13 15" id="KW-0234">DNA repair</keyword>
<comment type="subcellular location">
    <subcellularLocation>
        <location evidence="2 15">Nucleus</location>
    </subcellularLocation>
</comment>
<dbReference type="Pfam" id="PF07574">
    <property type="entry name" value="SMC_Nse1"/>
    <property type="match status" value="1"/>
</dbReference>
<dbReference type="Gene3D" id="3.30.40.10">
    <property type="entry name" value="Zinc/RING finger domain, C3HC4 (zinc finger)"/>
    <property type="match status" value="1"/>
</dbReference>
<keyword evidence="19" id="KW-1185">Reference proteome</keyword>
<dbReference type="GO" id="GO:0030915">
    <property type="term" value="C:Smc5-Smc6 complex"/>
    <property type="evidence" value="ECO:0007669"/>
    <property type="project" value="UniProtKB-UniRule"/>
</dbReference>
<evidence type="ECO:0000256" key="3">
    <source>
        <dbReference type="ARBA" id="ARBA00010258"/>
    </source>
</evidence>
<evidence type="ECO:0000259" key="17">
    <source>
        <dbReference type="Pfam" id="PF08746"/>
    </source>
</evidence>
<evidence type="ECO:0000256" key="4">
    <source>
        <dbReference type="ARBA" id="ARBA00012483"/>
    </source>
</evidence>
<comment type="similarity">
    <text evidence="3 15">Belongs to the NSE1 family.</text>
</comment>
<gene>
    <name evidence="18" type="ORF">PFICI_05129</name>
</gene>
<evidence type="ECO:0000256" key="16">
    <source>
        <dbReference type="SAM" id="MobiDB-lite"/>
    </source>
</evidence>
<dbReference type="InterPro" id="IPR014857">
    <property type="entry name" value="Nse1_RING_C4HC3-type"/>
</dbReference>
<evidence type="ECO:0000256" key="6">
    <source>
        <dbReference type="ARBA" id="ARBA00022679"/>
    </source>
</evidence>
<reference evidence="19" key="1">
    <citation type="journal article" date="2015" name="BMC Genomics">
        <title>Genomic and transcriptomic analysis of the endophytic fungus Pestalotiopsis fici reveals its lifestyle and high potential for synthesis of natural products.</title>
        <authorList>
            <person name="Wang X."/>
            <person name="Zhang X."/>
            <person name="Liu L."/>
            <person name="Xiang M."/>
            <person name="Wang W."/>
            <person name="Sun X."/>
            <person name="Che Y."/>
            <person name="Guo L."/>
            <person name="Liu G."/>
            <person name="Guo L."/>
            <person name="Wang C."/>
            <person name="Yin W.B."/>
            <person name="Stadler M."/>
            <person name="Zhang X."/>
            <person name="Liu X."/>
        </authorList>
    </citation>
    <scope>NUCLEOTIDE SEQUENCE [LARGE SCALE GENOMIC DNA]</scope>
    <source>
        <strain evidence="19">W106-1 / CGMCC3.15140</strain>
    </source>
</reference>
<evidence type="ECO:0000256" key="15">
    <source>
        <dbReference type="RuleBase" id="RU368018"/>
    </source>
</evidence>
<comment type="catalytic activity">
    <reaction evidence="1 15">
        <text>S-ubiquitinyl-[E2 ubiquitin-conjugating enzyme]-L-cysteine + [acceptor protein]-L-lysine = [E2 ubiquitin-conjugating enzyme]-L-cysteine + N(6)-ubiquitinyl-[acceptor protein]-L-lysine.</text>
        <dbReference type="EC" id="2.3.2.27"/>
    </reaction>
</comment>
<accession>W3XB06</accession>
<evidence type="ECO:0000256" key="5">
    <source>
        <dbReference type="ARBA" id="ARBA00019422"/>
    </source>
</evidence>
<dbReference type="GO" id="GO:0061630">
    <property type="term" value="F:ubiquitin protein ligase activity"/>
    <property type="evidence" value="ECO:0007669"/>
    <property type="project" value="UniProtKB-EC"/>
</dbReference>
<sequence>MDDLVPQGYNDGNRAFLQALMARGSITYHEAKPIIAAIKTAQQDDDGDRQRVDPNSVTQEEFAAYIGAAQEVVSHFDYEVRNAMHQVRKDRVYALVNTTSDPMTQLATLHSADEIAFVKRVIDGMFEKHNTRRMEVMCVDSMQANKLRHAPKADGDESIADDSVVQTQAGQGGIKSIKSSEVASMLAAMVDEGWFEKSREGYYSLSTRALLELRAWLVDTYNDPDLGPDEWQRIKFCEACKEIVTVGQRCAERDCNVRIHDICEDAFWRTRRDNTCPKCDKAWSGKHFVGLKAVTETEAYKRAKRNSGRERGSVLEQIIQDEGGETDEEE</sequence>
<evidence type="ECO:0000256" key="13">
    <source>
        <dbReference type="ARBA" id="ARBA00023204"/>
    </source>
</evidence>
<keyword evidence="10 15" id="KW-0833">Ubl conjugation pathway</keyword>
<keyword evidence="6 15" id="KW-0808">Transferase</keyword>
<evidence type="ECO:0000256" key="12">
    <source>
        <dbReference type="ARBA" id="ARBA00023172"/>
    </source>
</evidence>
<evidence type="ECO:0000256" key="11">
    <source>
        <dbReference type="ARBA" id="ARBA00022833"/>
    </source>
</evidence>
<evidence type="ECO:0000256" key="9">
    <source>
        <dbReference type="ARBA" id="ARBA00022771"/>
    </source>
</evidence>
<protein>
    <recommendedName>
        <fullName evidence="5 15">Non-structural maintenance of chromosomes element 1 homolog</fullName>
        <ecNumber evidence="4 15">2.3.2.27</ecNumber>
    </recommendedName>
</protein>
<dbReference type="GO" id="GO:0000724">
    <property type="term" value="P:double-strand break repair via homologous recombination"/>
    <property type="evidence" value="ECO:0007669"/>
    <property type="project" value="TreeGrafter"/>
</dbReference>
<dbReference type="Gene3D" id="3.90.1150.220">
    <property type="match status" value="1"/>
</dbReference>
<dbReference type="GO" id="GO:0005634">
    <property type="term" value="C:nucleus"/>
    <property type="evidence" value="ECO:0007669"/>
    <property type="project" value="UniProtKB-SubCell"/>
</dbReference>
<evidence type="ECO:0000256" key="7">
    <source>
        <dbReference type="ARBA" id="ARBA00022723"/>
    </source>
</evidence>
<dbReference type="Pfam" id="PF08746">
    <property type="entry name" value="zf-RING-like"/>
    <property type="match status" value="1"/>
</dbReference>
<evidence type="ECO:0000256" key="2">
    <source>
        <dbReference type="ARBA" id="ARBA00004123"/>
    </source>
</evidence>
<keyword evidence="14 15" id="KW-0539">Nucleus</keyword>
<dbReference type="HOGENOM" id="CLU_045153_0_0_1"/>
<keyword evidence="8 15" id="KW-0227">DNA damage</keyword>
<dbReference type="Proteomes" id="UP000030651">
    <property type="component" value="Unassembled WGS sequence"/>
</dbReference>
<keyword evidence="11 15" id="KW-0862">Zinc</keyword>
<comment type="subunit">
    <text evidence="15">Component of the Smc5-Smc6 complex.</text>
</comment>
<dbReference type="GO" id="GO:0008270">
    <property type="term" value="F:zinc ion binding"/>
    <property type="evidence" value="ECO:0007669"/>
    <property type="project" value="UniProtKB-KW"/>
</dbReference>
<dbReference type="OrthoDB" id="185455at2759"/>
<dbReference type="EMBL" id="KI912111">
    <property type="protein sequence ID" value="ETS83253.1"/>
    <property type="molecule type" value="Genomic_DNA"/>
</dbReference>
<keyword evidence="7 15" id="KW-0479">Metal-binding</keyword>
<proteinExistence type="inferred from homology"/>
<evidence type="ECO:0000256" key="1">
    <source>
        <dbReference type="ARBA" id="ARBA00000900"/>
    </source>
</evidence>
<dbReference type="KEGG" id="pfy:PFICI_05129"/>
<dbReference type="eggNOG" id="KOG4718">
    <property type="taxonomic scope" value="Eukaryota"/>
</dbReference>
<evidence type="ECO:0000313" key="19">
    <source>
        <dbReference type="Proteomes" id="UP000030651"/>
    </source>
</evidence>
<dbReference type="EC" id="2.3.2.27" evidence="4 15"/>
<dbReference type="PANTHER" id="PTHR20973:SF0">
    <property type="entry name" value="NON-STRUCTURAL MAINTENANCE OF CHROMOSOMES ELEMENT 1 HOMOLOG"/>
    <property type="match status" value="1"/>
</dbReference>
<feature type="domain" description="Non-structural maintenance of chromosomes element 1 RING C4HC3-type" evidence="17">
    <location>
        <begin position="237"/>
        <end position="279"/>
    </location>
</feature>
<dbReference type="STRING" id="1229662.W3XB06"/>
<dbReference type="GeneID" id="19270142"/>
<keyword evidence="12 15" id="KW-0233">DNA recombination</keyword>
<evidence type="ECO:0000256" key="8">
    <source>
        <dbReference type="ARBA" id="ARBA00022763"/>
    </source>
</evidence>
<dbReference type="InterPro" id="IPR036388">
    <property type="entry name" value="WH-like_DNA-bd_sf"/>
</dbReference>
<evidence type="ECO:0000256" key="14">
    <source>
        <dbReference type="ARBA" id="ARBA00023242"/>
    </source>
</evidence>
<dbReference type="AlphaFoldDB" id="W3XB06"/>
<evidence type="ECO:0000256" key="10">
    <source>
        <dbReference type="ARBA" id="ARBA00022786"/>
    </source>
</evidence>
<dbReference type="OMA" id="WPGDKFV"/>
<organism evidence="18 19">
    <name type="scientific">Pestalotiopsis fici (strain W106-1 / CGMCC3.15140)</name>
    <dbReference type="NCBI Taxonomy" id="1229662"/>
    <lineage>
        <taxon>Eukaryota</taxon>
        <taxon>Fungi</taxon>
        <taxon>Dikarya</taxon>
        <taxon>Ascomycota</taxon>
        <taxon>Pezizomycotina</taxon>
        <taxon>Sordariomycetes</taxon>
        <taxon>Xylariomycetidae</taxon>
        <taxon>Amphisphaeriales</taxon>
        <taxon>Sporocadaceae</taxon>
        <taxon>Pestalotiopsis</taxon>
    </lineage>
</organism>
<dbReference type="InterPro" id="IPR011513">
    <property type="entry name" value="Nse1"/>
</dbReference>
<dbReference type="Gene3D" id="1.10.10.10">
    <property type="entry name" value="Winged helix-like DNA-binding domain superfamily/Winged helix DNA-binding domain"/>
    <property type="match status" value="1"/>
</dbReference>
<evidence type="ECO:0000313" key="18">
    <source>
        <dbReference type="EMBL" id="ETS83253.1"/>
    </source>
</evidence>
<dbReference type="InParanoid" id="W3XB06"/>
<dbReference type="CDD" id="cd16493">
    <property type="entry name" value="RING-CH-C4HC3_NSE1"/>
    <property type="match status" value="1"/>
</dbReference>
<dbReference type="PANTHER" id="PTHR20973">
    <property type="entry name" value="NON-SMC ELEMENT 1-RELATED"/>
    <property type="match status" value="1"/>
</dbReference>
<dbReference type="InterPro" id="IPR013083">
    <property type="entry name" value="Znf_RING/FYVE/PHD"/>
</dbReference>
<name>W3XB06_PESFW</name>